<dbReference type="InterPro" id="IPR023476">
    <property type="entry name" value="Pep_tRNA_hydro_II_dom_sf"/>
</dbReference>
<evidence type="ECO:0000313" key="4">
    <source>
        <dbReference type="EMBL" id="AXQ69971.1"/>
    </source>
</evidence>
<evidence type="ECO:0000256" key="1">
    <source>
        <dbReference type="ARBA" id="ARBA00013260"/>
    </source>
</evidence>
<dbReference type="Gene3D" id="3.40.1490.10">
    <property type="entry name" value="Bit1"/>
    <property type="match status" value="1"/>
</dbReference>
<reference evidence="4" key="1">
    <citation type="submission" date="2018-07" db="EMBL/GenBank/DDBJ databases">
        <authorList>
            <person name="Wilson K.M."/>
            <person name="Ely B."/>
        </authorList>
    </citation>
    <scope>NUCLEOTIDE SEQUENCE</scope>
</reference>
<protein>
    <recommendedName>
        <fullName evidence="1">peptidyl-tRNA hydrolase</fullName>
        <ecNumber evidence="1">3.1.1.29</ecNumber>
    </recommendedName>
</protein>
<dbReference type="EMBL" id="MH588547">
    <property type="protein sequence ID" value="AXQ69971.1"/>
    <property type="molecule type" value="Genomic_DNA"/>
</dbReference>
<name>A0A385EDM6_9CAUD</name>
<proteinExistence type="predicted"/>
<dbReference type="GO" id="GO:0004045">
    <property type="term" value="F:peptidyl-tRNA hydrolase activity"/>
    <property type="evidence" value="ECO:0007669"/>
    <property type="project" value="UniProtKB-EC"/>
</dbReference>
<evidence type="ECO:0000256" key="2">
    <source>
        <dbReference type="ARBA" id="ARBA00022801"/>
    </source>
</evidence>
<dbReference type="EC" id="3.1.1.29" evidence="1"/>
<keyword evidence="5" id="KW-1185">Reference proteome</keyword>
<comment type="catalytic activity">
    <reaction evidence="3">
        <text>an N-acyl-L-alpha-aminoacyl-tRNA + H2O = an N-acyl-L-amino acid + a tRNA + H(+)</text>
        <dbReference type="Rhea" id="RHEA:54448"/>
        <dbReference type="Rhea" id="RHEA-COMP:10123"/>
        <dbReference type="Rhea" id="RHEA-COMP:13883"/>
        <dbReference type="ChEBI" id="CHEBI:15377"/>
        <dbReference type="ChEBI" id="CHEBI:15378"/>
        <dbReference type="ChEBI" id="CHEBI:59874"/>
        <dbReference type="ChEBI" id="CHEBI:78442"/>
        <dbReference type="ChEBI" id="CHEBI:138191"/>
        <dbReference type="EC" id="3.1.1.29"/>
    </reaction>
</comment>
<accession>A0A385EDM6</accession>
<gene>
    <name evidence="4" type="ORF">CcrSC_gp389</name>
</gene>
<organism evidence="4 5">
    <name type="scientific">Caulobacter phage CcrSC</name>
    <dbReference type="NCBI Taxonomy" id="2283272"/>
    <lineage>
        <taxon>Viruses</taxon>
        <taxon>Duplodnaviria</taxon>
        <taxon>Heunggongvirae</taxon>
        <taxon>Uroviricota</taxon>
        <taxon>Caudoviricetes</taxon>
        <taxon>Jeanschmidtviridae</taxon>
        <taxon>Bertelyvirus</taxon>
        <taxon>Bertelyvirus SC</taxon>
    </lineage>
</organism>
<sequence>MSDELVIYSIISQAALDAMKGNRGKLNAQAGHAYLHAWWDADERFPKVAKAYRYSDAAVKVALRMVQDLDVEDIQVAGTAEDLSALYDVFHGVCGITLVRDAARTVFKKPTITFLGVGPITKARFNELAPGLRPLL</sequence>
<dbReference type="Proteomes" id="UP000259683">
    <property type="component" value="Segment"/>
</dbReference>
<evidence type="ECO:0000256" key="3">
    <source>
        <dbReference type="ARBA" id="ARBA00048707"/>
    </source>
</evidence>
<dbReference type="SUPFAM" id="SSF102462">
    <property type="entry name" value="Peptidyl-tRNA hydrolase II"/>
    <property type="match status" value="1"/>
</dbReference>
<dbReference type="Pfam" id="PF01981">
    <property type="entry name" value="PTH2"/>
    <property type="match status" value="1"/>
</dbReference>
<reference evidence="4" key="2">
    <citation type="submission" date="2021-07" db="EMBL/GenBank/DDBJ databases">
        <title>Giant CbK-like Caulobacter bacteriophages have genetically divergent genomes.</title>
        <authorList>
            <person name="Wilson K."/>
            <person name="Ely B."/>
        </authorList>
    </citation>
    <scope>NUCLEOTIDE SEQUENCE</scope>
</reference>
<keyword evidence="2" id="KW-0378">Hydrolase</keyword>
<dbReference type="InterPro" id="IPR002833">
    <property type="entry name" value="PTH2"/>
</dbReference>
<evidence type="ECO:0000313" key="5">
    <source>
        <dbReference type="Proteomes" id="UP000259683"/>
    </source>
</evidence>